<evidence type="ECO:0000313" key="2">
    <source>
        <dbReference type="Proteomes" id="UP000001805"/>
    </source>
</evidence>
<evidence type="ECO:0000313" key="1">
    <source>
        <dbReference type="EMBL" id="EAA36412.1"/>
    </source>
</evidence>
<protein>
    <submittedName>
        <fullName evidence="1">Uncharacterized protein</fullName>
    </submittedName>
</protein>
<name>Q7SHU6_NEUCR</name>
<dbReference type="RefSeq" id="XP_965648.1">
    <property type="nucleotide sequence ID" value="XM_960555.1"/>
</dbReference>
<dbReference type="HOGENOM" id="CLU_2237298_0_0_1"/>
<proteinExistence type="predicted"/>
<gene>
    <name evidence="1" type="ORF">NCU02517</name>
</gene>
<organism evidence="1 2">
    <name type="scientific">Neurospora crassa (strain ATCC 24698 / 74-OR23-1A / CBS 708.71 / DSM 1257 / FGSC 987)</name>
    <dbReference type="NCBI Taxonomy" id="367110"/>
    <lineage>
        <taxon>Eukaryota</taxon>
        <taxon>Fungi</taxon>
        <taxon>Dikarya</taxon>
        <taxon>Ascomycota</taxon>
        <taxon>Pezizomycotina</taxon>
        <taxon>Sordariomycetes</taxon>
        <taxon>Sordariomycetidae</taxon>
        <taxon>Sordariales</taxon>
        <taxon>Sordariaceae</taxon>
        <taxon>Neurospora</taxon>
    </lineage>
</organism>
<reference evidence="1 2" key="1">
    <citation type="journal article" date="2003" name="Nature">
        <title>The genome sequence of the filamentous fungus Neurospora crassa.</title>
        <authorList>
            <person name="Galagan J.E."/>
            <person name="Calvo S.E."/>
            <person name="Borkovich K.A."/>
            <person name="Selker E.U."/>
            <person name="Read N.D."/>
            <person name="Jaffe D."/>
            <person name="FitzHugh W."/>
            <person name="Ma L.J."/>
            <person name="Smirnov S."/>
            <person name="Purcell S."/>
            <person name="Rehman B."/>
            <person name="Elkins T."/>
            <person name="Engels R."/>
            <person name="Wang S."/>
            <person name="Nielsen C.B."/>
            <person name="Butler J."/>
            <person name="Endrizzi M."/>
            <person name="Qui D."/>
            <person name="Ianakiev P."/>
            <person name="Bell-Pedersen D."/>
            <person name="Nelson M.A."/>
            <person name="Werner-Washburne M."/>
            <person name="Selitrennikoff C.P."/>
            <person name="Kinsey J.A."/>
            <person name="Braun E.L."/>
            <person name="Zelter A."/>
            <person name="Schulte U."/>
            <person name="Kothe G.O."/>
            <person name="Jedd G."/>
            <person name="Mewes W."/>
            <person name="Staben C."/>
            <person name="Marcotte E."/>
            <person name="Greenberg D."/>
            <person name="Roy A."/>
            <person name="Foley K."/>
            <person name="Naylor J."/>
            <person name="Stange-Thomann N."/>
            <person name="Barrett R."/>
            <person name="Gnerre S."/>
            <person name="Kamal M."/>
            <person name="Kamvysselis M."/>
            <person name="Mauceli E."/>
            <person name="Bielke C."/>
            <person name="Rudd S."/>
            <person name="Frishman D."/>
            <person name="Krystofova S."/>
            <person name="Rasmussen C."/>
            <person name="Metzenberg R.L."/>
            <person name="Perkins D.D."/>
            <person name="Kroken S."/>
            <person name="Cogoni C."/>
            <person name="Macino G."/>
            <person name="Catcheside D."/>
            <person name="Li W."/>
            <person name="Pratt R.J."/>
            <person name="Osmani S.A."/>
            <person name="DeSouza C.P."/>
            <person name="Glass L."/>
            <person name="Orbach M.J."/>
            <person name="Berglund J.A."/>
            <person name="Voelker R."/>
            <person name="Yarden O."/>
            <person name="Plamann M."/>
            <person name="Seiler S."/>
            <person name="Dunlap J."/>
            <person name="Radford A."/>
            <person name="Aramayo R."/>
            <person name="Natvig D.O."/>
            <person name="Alex L.A."/>
            <person name="Mannhaupt G."/>
            <person name="Ebbole D.J."/>
            <person name="Freitag M."/>
            <person name="Paulsen I."/>
            <person name="Sachs M.S."/>
            <person name="Lander E.S."/>
            <person name="Nusbaum C."/>
            <person name="Birren B."/>
        </authorList>
    </citation>
    <scope>NUCLEOTIDE SEQUENCE [LARGE SCALE GENOMIC DNA]</scope>
    <source>
        <strain evidence="2">ATCC 24698 / 74-OR23-1A / CBS 708.71 / DSM 1257 / FGSC 987</strain>
    </source>
</reference>
<dbReference type="KEGG" id="ncr:NCU02517"/>
<accession>Q7SHU6</accession>
<dbReference type="VEuPathDB" id="FungiDB:NCU02517"/>
<dbReference type="Proteomes" id="UP000001805">
    <property type="component" value="Chromosome 1, Linkage Group I"/>
</dbReference>
<dbReference type="PaxDb" id="5141-EFNCRP00000002007"/>
<dbReference type="InParanoid" id="Q7SHU6"/>
<keyword evidence="2" id="KW-1185">Reference proteome</keyword>
<sequence length="105" mass="11627">MGNGGKTVVVRLCKHGWKSKFTIDVRLMFEGRGTAEVWWRSLPCEQPLGLCCRRVDLSVVPEVAVSEPSAGQTSGAERSGVFRCRVSEFRLLAPLPEQRPRRVGG</sequence>
<dbReference type="AlphaFoldDB" id="Q7SHU6"/>
<dbReference type="GeneID" id="3881846"/>
<dbReference type="EMBL" id="CM002236">
    <property type="protein sequence ID" value="EAA36412.1"/>
    <property type="molecule type" value="Genomic_DNA"/>
</dbReference>